<comment type="caution">
    <text evidence="2">The sequence shown here is derived from an EMBL/GenBank/DDBJ whole genome shotgun (WGS) entry which is preliminary data.</text>
</comment>
<dbReference type="Gene3D" id="3.90.320.10">
    <property type="match status" value="1"/>
</dbReference>
<dbReference type="Pfam" id="PF12705">
    <property type="entry name" value="PDDEXK_1"/>
    <property type="match status" value="1"/>
</dbReference>
<feature type="domain" description="PD-(D/E)XK endonuclease-like" evidence="1">
    <location>
        <begin position="646"/>
        <end position="918"/>
    </location>
</feature>
<dbReference type="AlphaFoldDB" id="A0A5C6ZIJ8"/>
<dbReference type="InterPro" id="IPR027417">
    <property type="entry name" value="P-loop_NTPase"/>
</dbReference>
<dbReference type="RefSeq" id="WP_147086096.1">
    <property type="nucleotide sequence ID" value="NZ_VORM01000006.1"/>
</dbReference>
<dbReference type="InterPro" id="IPR011335">
    <property type="entry name" value="Restrct_endonuc-II-like"/>
</dbReference>
<proteinExistence type="predicted"/>
<dbReference type="SUPFAM" id="SSF52980">
    <property type="entry name" value="Restriction endonuclease-like"/>
    <property type="match status" value="1"/>
</dbReference>
<accession>A0A5C6ZIJ8</accession>
<evidence type="ECO:0000259" key="1">
    <source>
        <dbReference type="Pfam" id="PF12705"/>
    </source>
</evidence>
<dbReference type="Proteomes" id="UP000321578">
    <property type="component" value="Unassembled WGS sequence"/>
</dbReference>
<protein>
    <submittedName>
        <fullName evidence="2">PD-(D/E)XK nuclease family protein</fullName>
    </submittedName>
</protein>
<evidence type="ECO:0000313" key="3">
    <source>
        <dbReference type="Proteomes" id="UP000321578"/>
    </source>
</evidence>
<dbReference type="InterPro" id="IPR038726">
    <property type="entry name" value="PDDEXK_AddAB-type"/>
</dbReference>
<reference evidence="2 3" key="1">
    <citation type="submission" date="2019-08" db="EMBL/GenBank/DDBJ databases">
        <title>Genomes of Subsaximicrobium wynnwilliamsii strains.</title>
        <authorList>
            <person name="Bowman J.P."/>
        </authorList>
    </citation>
    <scope>NUCLEOTIDE SEQUENCE [LARGE SCALE GENOMIC DNA]</scope>
    <source>
        <strain evidence="2 3">2-80-2</strain>
    </source>
</reference>
<keyword evidence="3" id="KW-1185">Reference proteome</keyword>
<dbReference type="EMBL" id="VORO01000007">
    <property type="protein sequence ID" value="TXD89342.1"/>
    <property type="molecule type" value="Genomic_DNA"/>
</dbReference>
<dbReference type="InterPro" id="IPR011604">
    <property type="entry name" value="PDDEXK-like_dom_sf"/>
</dbReference>
<name>A0A5C6ZIJ8_9FLAO</name>
<gene>
    <name evidence="2" type="ORF">ESY86_08090</name>
</gene>
<sequence length="921" mass="106132">MVSFIQEVIDDLQLKHSNFSKITFILPSKRAGLFLRNAIAQSINQTIFAPEIHAIEEFVEVVSDFSYTTNSELLFEFYDVYLKQTPKANIESFDKFSKWAQIIIQDFNEIDRYLIEPNHVFDYLAAIKAIENQHWSQDEQQTPYIKNYLLFWNRLKHYYKALNDALKAKQKGYQGLVYREAASNIKAYNAANQDKTYVFVGFNALNSAEELIFKELLENASADIYWDVDQSFLENPIHDAGLFTRNHKAKWPYFNNHDFNWIKSHYSEEKHIEVIGAAKQIGQIKYVGELLQQLQAEDTNLKNTALILGDESLLLPLLNSIPETIDKVNVTMGLPLHLTPMSSLFEELFRIHKKSPLLYYYKDVISLLAHPFIKPLFDTLEGNLSETLITAIKTKNIANVSLEQLQKLSTSSPEVLQLLFNSWSDQPDLAISACQKIILLLKTKFDSNKSANALPLEYLYKFHTIFNELSHLNNSFEHITSIQSLYALYRELIKKETLDFRGEPLEGLQIMGMLESRVLDYETIIITSVNEGILPAGKSHNSFIPFDVKLENKLPTYKEKDAVYTYHFYRLLQRAKHVYIIYNTEADVLSGGEKSRFITQLEIEGTHKLKQSIVAPNVPAIMQQLQKIKKTPLVIEAIDSLSKKGFSPSSLTNYIRNPIDFYYDKILGITQYKDVEESIALNTLGTVIHNTLEDFYKPYIGKLITEESILSMKSNINKTVLKHFKIEYKEGDISKGKNLIIFEIAKRYVLNFLKLELSDIKQGNTIKILAVEAENKVTIYLDSIQKSVTLRGKVDRVDQYNGMTRIIDYKTGRVDPGKVEITTWDDLLTDYTKYSKSFQVLMYAYMMAKSKQIELPVQAGIISFKNLNQGFMKFATKPSSNSRTKNQLIDEETLIAFETQLKQLITEIYNPSIDFTEKKLK</sequence>
<evidence type="ECO:0000313" key="2">
    <source>
        <dbReference type="EMBL" id="TXD89342.1"/>
    </source>
</evidence>
<dbReference type="OrthoDB" id="9762792at2"/>
<dbReference type="SUPFAM" id="SSF52540">
    <property type="entry name" value="P-loop containing nucleoside triphosphate hydrolases"/>
    <property type="match status" value="1"/>
</dbReference>
<organism evidence="2 3">
    <name type="scientific">Subsaximicrobium wynnwilliamsii</name>
    <dbReference type="NCBI Taxonomy" id="291179"/>
    <lineage>
        <taxon>Bacteria</taxon>
        <taxon>Pseudomonadati</taxon>
        <taxon>Bacteroidota</taxon>
        <taxon>Flavobacteriia</taxon>
        <taxon>Flavobacteriales</taxon>
        <taxon>Flavobacteriaceae</taxon>
        <taxon>Subsaximicrobium</taxon>
    </lineage>
</organism>